<dbReference type="RefSeq" id="WP_064461168.1">
    <property type="nucleotide sequence ID" value="NZ_CP012505.1"/>
</dbReference>
<sequence length="285" mass="32303">MSNKNTKSIVSIIIVLLALFSLYMMWRYYLYSPWTRDGRIRAKVVIIAPDVSGFVTKMYVSDNQKVKKGQLIFTIDDQRYTATLAGKEAELKHAIIEWQLANKQYLRRIKLGRDNSISREELDNYAMQEKLRKADLEKAKAEAEIAKINLDRTKIYTPADGTINNIDLRQGNYVVASKPVMSLVKTDSFYVTGYFEETKLPYIKIGDKAKIELMSGGSPLYGHVISIGKAVADNNTDVNSQLLPKVQQTYDWVRLSKRIPVDIALDVIPNNIELVSGMNATVTIK</sequence>
<dbReference type="SUPFAM" id="SSF111369">
    <property type="entry name" value="HlyD-like secretion proteins"/>
    <property type="match status" value="1"/>
</dbReference>
<dbReference type="Pfam" id="PF25917">
    <property type="entry name" value="BSH_RND"/>
    <property type="match status" value="1"/>
</dbReference>
<keyword evidence="5 7" id="KW-0472">Membrane</keyword>
<evidence type="ECO:0000259" key="8">
    <source>
        <dbReference type="Pfam" id="PF25876"/>
    </source>
</evidence>
<evidence type="ECO:0000256" key="1">
    <source>
        <dbReference type="ARBA" id="ARBA00004167"/>
    </source>
</evidence>
<comment type="similarity">
    <text evidence="2">Belongs to the membrane fusion protein (MFP) (TC 8.A.1) family.</text>
</comment>
<evidence type="ECO:0000256" key="2">
    <source>
        <dbReference type="ARBA" id="ARBA00009477"/>
    </source>
</evidence>
<dbReference type="AlphaFoldDB" id="A0AAC8VE25"/>
<proteinExistence type="inferred from homology"/>
<dbReference type="PANTHER" id="PTHR30367">
    <property type="entry name" value="P-HYDROXYBENZOIC ACID EFFLUX PUMP SUBUNIT AAEA-RELATED"/>
    <property type="match status" value="1"/>
</dbReference>
<dbReference type="EMBL" id="CP012505">
    <property type="protein sequence ID" value="ALB01753.1"/>
    <property type="molecule type" value="Genomic_DNA"/>
</dbReference>
<name>A0AAC8VE25_9GAMM</name>
<dbReference type="Pfam" id="PF25876">
    <property type="entry name" value="HH_MFP_RND"/>
    <property type="match status" value="1"/>
</dbReference>
<evidence type="ECO:0000259" key="10">
    <source>
        <dbReference type="Pfam" id="PF25963"/>
    </source>
</evidence>
<dbReference type="Proteomes" id="UP000242800">
    <property type="component" value="Chromosome"/>
</dbReference>
<comment type="subcellular location">
    <subcellularLocation>
        <location evidence="1">Membrane</location>
        <topology evidence="1">Single-pass membrane protein</topology>
    </subcellularLocation>
</comment>
<keyword evidence="3 7" id="KW-0812">Transmembrane</keyword>
<dbReference type="Pfam" id="PF25963">
    <property type="entry name" value="Beta-barrel_AAEA"/>
    <property type="match status" value="1"/>
</dbReference>
<reference evidence="11 12" key="1">
    <citation type="journal article" date="2016" name="Int. J. Syst. Evol. Microbiol.">
        <title>Reclassification of Wolbachia persica as Francisella persica comb. nov. and emended description of the family Francisellaceae.</title>
        <authorList>
            <person name="Larson M.A."/>
            <person name="Nalbantoglu U."/>
            <person name="Sayood K."/>
            <person name="Zentz E.B."/>
            <person name="Cer R.Z."/>
            <person name="Iwen P.C."/>
            <person name="Francesconi S.C."/>
            <person name="Bishop-Lilly K.A."/>
            <person name="Mokashi V.P."/>
            <person name="Sjostedt A."/>
            <person name="Hinrichs S.H."/>
        </authorList>
    </citation>
    <scope>NUCLEOTIDE SEQUENCE [LARGE SCALE GENOMIC DNA]</scope>
    <source>
        <strain evidence="11 12">FSC845</strain>
    </source>
</reference>
<accession>A0AAC8VE25</accession>
<dbReference type="InterPro" id="IPR050393">
    <property type="entry name" value="MFP_Efflux_Pump"/>
</dbReference>
<evidence type="ECO:0000256" key="5">
    <source>
        <dbReference type="ARBA" id="ARBA00023136"/>
    </source>
</evidence>
<dbReference type="InterPro" id="IPR058625">
    <property type="entry name" value="MdtA-like_BSH"/>
</dbReference>
<evidence type="ECO:0000313" key="12">
    <source>
        <dbReference type="Proteomes" id="UP000242800"/>
    </source>
</evidence>
<evidence type="ECO:0000256" key="6">
    <source>
        <dbReference type="SAM" id="Coils"/>
    </source>
</evidence>
<gene>
    <name evidence="11" type="ORF">ACH24_03435</name>
</gene>
<evidence type="ECO:0000256" key="3">
    <source>
        <dbReference type="ARBA" id="ARBA00022692"/>
    </source>
</evidence>
<dbReference type="InterPro" id="IPR058634">
    <property type="entry name" value="AaeA-lik-b-barrel"/>
</dbReference>
<feature type="transmembrane region" description="Helical" evidence="7">
    <location>
        <begin position="6"/>
        <end position="26"/>
    </location>
</feature>
<dbReference type="GO" id="GO:0022857">
    <property type="term" value="F:transmembrane transporter activity"/>
    <property type="evidence" value="ECO:0007669"/>
    <property type="project" value="InterPro"/>
</dbReference>
<feature type="coiled-coil region" evidence="6">
    <location>
        <begin position="124"/>
        <end position="153"/>
    </location>
</feature>
<dbReference type="PANTHER" id="PTHR30367:SF1">
    <property type="entry name" value="MULTIDRUG RESISTANCE PROTEIN MDTN"/>
    <property type="match status" value="1"/>
</dbReference>
<evidence type="ECO:0000259" key="9">
    <source>
        <dbReference type="Pfam" id="PF25917"/>
    </source>
</evidence>
<dbReference type="KEGG" id="fper:ACH24_03435"/>
<keyword evidence="12" id="KW-1185">Reference proteome</keyword>
<keyword evidence="4 7" id="KW-1133">Transmembrane helix</keyword>
<dbReference type="GO" id="GO:0016020">
    <property type="term" value="C:membrane"/>
    <property type="evidence" value="ECO:0007669"/>
    <property type="project" value="InterPro"/>
</dbReference>
<dbReference type="InterPro" id="IPR006143">
    <property type="entry name" value="RND_pump_MFP"/>
</dbReference>
<dbReference type="Gene3D" id="2.40.50.100">
    <property type="match status" value="1"/>
</dbReference>
<evidence type="ECO:0000313" key="11">
    <source>
        <dbReference type="EMBL" id="ALB01753.1"/>
    </source>
</evidence>
<dbReference type="NCBIfam" id="TIGR01730">
    <property type="entry name" value="RND_mfp"/>
    <property type="match status" value="1"/>
</dbReference>
<protein>
    <submittedName>
        <fullName evidence="11">Secretion protein HylD</fullName>
    </submittedName>
</protein>
<dbReference type="InterPro" id="IPR058624">
    <property type="entry name" value="MdtA-like_HH"/>
</dbReference>
<dbReference type="Gene3D" id="2.40.30.170">
    <property type="match status" value="1"/>
</dbReference>
<evidence type="ECO:0000256" key="7">
    <source>
        <dbReference type="SAM" id="Phobius"/>
    </source>
</evidence>
<feature type="domain" description="p-hydroxybenzoic acid efflux pump subunit AaeA-like beta-barrel" evidence="10">
    <location>
        <begin position="188"/>
        <end position="284"/>
    </location>
</feature>
<organism evidence="11 12">
    <name type="scientific">Francisella persica ATCC VR-331</name>
    <dbReference type="NCBI Taxonomy" id="1086726"/>
    <lineage>
        <taxon>Bacteria</taxon>
        <taxon>Pseudomonadati</taxon>
        <taxon>Pseudomonadota</taxon>
        <taxon>Gammaproteobacteria</taxon>
        <taxon>Thiotrichales</taxon>
        <taxon>Francisellaceae</taxon>
        <taxon>Francisella</taxon>
    </lineage>
</organism>
<evidence type="ECO:0000256" key="4">
    <source>
        <dbReference type="ARBA" id="ARBA00022989"/>
    </source>
</evidence>
<feature type="domain" description="Multidrug resistance protein MdtA-like alpha-helical hairpin" evidence="8">
    <location>
        <begin position="85"/>
        <end position="153"/>
    </location>
</feature>
<keyword evidence="6" id="KW-0175">Coiled coil</keyword>
<feature type="domain" description="Multidrug resistance protein MdtA-like barrel-sandwich hybrid" evidence="9">
    <location>
        <begin position="44"/>
        <end position="183"/>
    </location>
</feature>